<feature type="chain" id="PRO_5043663555" evidence="1">
    <location>
        <begin position="26"/>
        <end position="155"/>
    </location>
</feature>
<gene>
    <name evidence="3" type="primary">sirB</name>
    <name evidence="3" type="ORF">SOASR030_05590</name>
</gene>
<dbReference type="CDD" id="cd00158">
    <property type="entry name" value="RHOD"/>
    <property type="match status" value="1"/>
</dbReference>
<dbReference type="SUPFAM" id="SSF52821">
    <property type="entry name" value="Rhodanese/Cell cycle control phosphatase"/>
    <property type="match status" value="1"/>
</dbReference>
<dbReference type="Gene3D" id="3.40.250.10">
    <property type="entry name" value="Rhodanese-like domain"/>
    <property type="match status" value="1"/>
</dbReference>
<evidence type="ECO:0000256" key="1">
    <source>
        <dbReference type="SAM" id="SignalP"/>
    </source>
</evidence>
<dbReference type="InterPro" id="IPR050229">
    <property type="entry name" value="GlpE_sulfurtransferase"/>
</dbReference>
<comment type="caution">
    <text evidence="3">The sequence shown here is derived from an EMBL/GenBank/DDBJ whole genome shotgun (WGS) entry which is preliminary data.</text>
</comment>
<evidence type="ECO:0000259" key="2">
    <source>
        <dbReference type="PROSITE" id="PS50206"/>
    </source>
</evidence>
<dbReference type="Proteomes" id="UP001058124">
    <property type="component" value="Unassembled WGS sequence"/>
</dbReference>
<protein>
    <submittedName>
        <fullName evidence="3">Sulfurtransferase</fullName>
    </submittedName>
</protein>
<proteinExistence type="predicted"/>
<accession>A0AAV5N1A5</accession>
<dbReference type="EMBL" id="BRLH01000001">
    <property type="protein sequence ID" value="GKX54447.1"/>
    <property type="molecule type" value="Genomic_DNA"/>
</dbReference>
<dbReference type="InterPro" id="IPR001763">
    <property type="entry name" value="Rhodanese-like_dom"/>
</dbReference>
<dbReference type="PANTHER" id="PTHR43031">
    <property type="entry name" value="FAD-DEPENDENT OXIDOREDUCTASE"/>
    <property type="match status" value="1"/>
</dbReference>
<dbReference type="PROSITE" id="PS50206">
    <property type="entry name" value="RHODANESE_3"/>
    <property type="match status" value="1"/>
</dbReference>
<dbReference type="PANTHER" id="PTHR43031:SF16">
    <property type="entry name" value="OXIDOREDUCTASE"/>
    <property type="match status" value="1"/>
</dbReference>
<dbReference type="RefSeq" id="WP_071783231.1">
    <property type="nucleotide sequence ID" value="NZ_BRLH01000001.1"/>
</dbReference>
<name>A0AAV5N1A5_9GAMM</name>
<dbReference type="SMART" id="SM00450">
    <property type="entry name" value="RHOD"/>
    <property type="match status" value="1"/>
</dbReference>
<keyword evidence="1" id="KW-0732">Signal</keyword>
<dbReference type="Pfam" id="PF00581">
    <property type="entry name" value="Rhodanese"/>
    <property type="match status" value="1"/>
</dbReference>
<reference evidence="3" key="1">
    <citation type="submission" date="2022-06" db="EMBL/GenBank/DDBJ databases">
        <title>Draft genome sequences of Leminorella grimontii str. JCM5902.</title>
        <authorList>
            <person name="Wakabayashi Y."/>
            <person name="Kojima K."/>
        </authorList>
    </citation>
    <scope>NUCLEOTIDE SEQUENCE</scope>
    <source>
        <strain evidence="3">JCM 5902</strain>
    </source>
</reference>
<dbReference type="AlphaFoldDB" id="A0AAV5N1A5"/>
<feature type="domain" description="Rhodanese" evidence="2">
    <location>
        <begin position="53"/>
        <end position="142"/>
    </location>
</feature>
<evidence type="ECO:0000313" key="3">
    <source>
        <dbReference type="EMBL" id="GKX54447.1"/>
    </source>
</evidence>
<dbReference type="InterPro" id="IPR036873">
    <property type="entry name" value="Rhodanese-like_dom_sf"/>
</dbReference>
<feature type="signal peptide" evidence="1">
    <location>
        <begin position="1"/>
        <end position="25"/>
    </location>
</feature>
<organism evidence="3 4">
    <name type="scientific">Leminorella grimontii</name>
    <dbReference type="NCBI Taxonomy" id="82981"/>
    <lineage>
        <taxon>Bacteria</taxon>
        <taxon>Pseudomonadati</taxon>
        <taxon>Pseudomonadota</taxon>
        <taxon>Gammaproteobacteria</taxon>
        <taxon>Enterobacterales</taxon>
        <taxon>Budviciaceae</taxon>
        <taxon>Leminorella</taxon>
    </lineage>
</organism>
<keyword evidence="4" id="KW-1185">Reference proteome</keyword>
<sequence length="155" mass="17292">MLIRHTLIPALALIGAVALSPLSYAGGMEAPERVLDEYTPMHITLNQAEAMHGQKNVYFLDVNPDEIWNQGHVPGAIHINQEKWQSLLPKDKNATLIFYCMNKLCTASTDAARETKKLGYTHVYTMPDGVFGWMESGKDLERGEMPKTDFTPGKS</sequence>
<evidence type="ECO:0000313" key="4">
    <source>
        <dbReference type="Proteomes" id="UP001058124"/>
    </source>
</evidence>